<proteinExistence type="predicted"/>
<gene>
    <name evidence="1" type="ORF">SAMN05216167_12189</name>
</gene>
<evidence type="ECO:0000313" key="2">
    <source>
        <dbReference type="Proteomes" id="UP000198598"/>
    </source>
</evidence>
<protein>
    <submittedName>
        <fullName evidence="1">Uncharacterized protein</fullName>
    </submittedName>
</protein>
<organism evidence="1 2">
    <name type="scientific">Spirosoma endophyticum</name>
    <dbReference type="NCBI Taxonomy" id="662367"/>
    <lineage>
        <taxon>Bacteria</taxon>
        <taxon>Pseudomonadati</taxon>
        <taxon>Bacteroidota</taxon>
        <taxon>Cytophagia</taxon>
        <taxon>Cytophagales</taxon>
        <taxon>Cytophagaceae</taxon>
        <taxon>Spirosoma</taxon>
    </lineage>
</organism>
<dbReference type="AlphaFoldDB" id="A0A1I2EB15"/>
<dbReference type="EMBL" id="FOLQ01000021">
    <property type="protein sequence ID" value="SFE89867.1"/>
    <property type="molecule type" value="Genomic_DNA"/>
</dbReference>
<evidence type="ECO:0000313" key="1">
    <source>
        <dbReference type="EMBL" id="SFE89867.1"/>
    </source>
</evidence>
<keyword evidence="2" id="KW-1185">Reference proteome</keyword>
<sequence>MADHSDKLRLWVLSELVGKGQGYQRSQRVQDRAIPRLSRGPEVLVTPVRSYSKIALFLTTSNQNKDMCLGPSAAVHFWLTTYR</sequence>
<name>A0A1I2EB15_9BACT</name>
<reference evidence="1 2" key="1">
    <citation type="submission" date="2016-10" db="EMBL/GenBank/DDBJ databases">
        <authorList>
            <person name="de Groot N.N."/>
        </authorList>
    </citation>
    <scope>NUCLEOTIDE SEQUENCE [LARGE SCALE GENOMIC DNA]</scope>
    <source>
        <strain evidence="1 2">DSM 26130</strain>
    </source>
</reference>
<accession>A0A1I2EB15</accession>
<dbReference type="Proteomes" id="UP000198598">
    <property type="component" value="Unassembled WGS sequence"/>
</dbReference>